<dbReference type="AlphaFoldDB" id="A0A8H3QX88"/>
<dbReference type="EMBL" id="BLAL01000242">
    <property type="protein sequence ID" value="GES95316.1"/>
    <property type="molecule type" value="Genomic_DNA"/>
</dbReference>
<evidence type="ECO:0000313" key="2">
    <source>
        <dbReference type="Proteomes" id="UP000615446"/>
    </source>
</evidence>
<proteinExistence type="predicted"/>
<name>A0A8H3QX88_9GLOM</name>
<evidence type="ECO:0000313" key="1">
    <source>
        <dbReference type="EMBL" id="GES95316.1"/>
    </source>
</evidence>
<gene>
    <name evidence="1" type="ORF">RCL2_002199300</name>
</gene>
<comment type="caution">
    <text evidence="1">The sequence shown here is derived from an EMBL/GenBank/DDBJ whole genome shotgun (WGS) entry which is preliminary data.</text>
</comment>
<reference evidence="1" key="1">
    <citation type="submission" date="2019-10" db="EMBL/GenBank/DDBJ databases">
        <title>Conservation and host-specific expression of non-tandemly repeated heterogenous ribosome RNA gene in arbuscular mycorrhizal fungi.</title>
        <authorList>
            <person name="Maeda T."/>
            <person name="Kobayashi Y."/>
            <person name="Nakagawa T."/>
            <person name="Ezawa T."/>
            <person name="Yamaguchi K."/>
            <person name="Bino T."/>
            <person name="Nishimoto Y."/>
            <person name="Shigenobu S."/>
            <person name="Kawaguchi M."/>
        </authorList>
    </citation>
    <scope>NUCLEOTIDE SEQUENCE</scope>
    <source>
        <strain evidence="1">HR1</strain>
    </source>
</reference>
<accession>A0A8H3QX88</accession>
<sequence length="71" mass="8355">MLKDCNNGITFNFKANFEASAGSKTIMFLVVNMQQVYWLKKYVIWLLLKIPGTRYRNIDNYSNKVQDENSK</sequence>
<dbReference type="Proteomes" id="UP000615446">
    <property type="component" value="Unassembled WGS sequence"/>
</dbReference>
<protein>
    <submittedName>
        <fullName evidence="1">Uncharacterized protein</fullName>
    </submittedName>
</protein>
<organism evidence="1 2">
    <name type="scientific">Rhizophagus clarus</name>
    <dbReference type="NCBI Taxonomy" id="94130"/>
    <lineage>
        <taxon>Eukaryota</taxon>
        <taxon>Fungi</taxon>
        <taxon>Fungi incertae sedis</taxon>
        <taxon>Mucoromycota</taxon>
        <taxon>Glomeromycotina</taxon>
        <taxon>Glomeromycetes</taxon>
        <taxon>Glomerales</taxon>
        <taxon>Glomeraceae</taxon>
        <taxon>Rhizophagus</taxon>
    </lineage>
</organism>